<dbReference type="Gene3D" id="3.30.1660.10">
    <property type="entry name" value="Flavin-binding protein dodecin"/>
    <property type="match status" value="1"/>
</dbReference>
<dbReference type="EMBL" id="JMPK01000026">
    <property type="protein sequence ID" value="KFC88609.1"/>
    <property type="molecule type" value="Genomic_DNA"/>
</dbReference>
<dbReference type="SUPFAM" id="SSF159871">
    <property type="entry name" value="YdgH-like"/>
    <property type="match status" value="1"/>
</dbReference>
<dbReference type="PANTHER" id="PTHR34156:SF5">
    <property type="entry name" value="OUTER MEMBRANE PROTEIN"/>
    <property type="match status" value="1"/>
</dbReference>
<dbReference type="InterPro" id="IPR025543">
    <property type="entry name" value="Dodecin-like"/>
</dbReference>
<keyword evidence="1 2" id="KW-0732">Signal</keyword>
<evidence type="ECO:0000256" key="2">
    <source>
        <dbReference type="SAM" id="SignalP"/>
    </source>
</evidence>
<sequence length="94" mass="9899">MKNRKIIMKIKTTVAALSLLSMVSFGAFAAQSISAQQASSMQSIGTITISGIDGSPSDIKAQLSDKADAKGATAFHIVEAHLDGNYHATAEIYR</sequence>
<dbReference type="AlphaFoldDB" id="A0ABD3ZIW8"/>
<dbReference type="NCBIfam" id="NF033776">
    <property type="entry name" value="stress_YhcN"/>
    <property type="match status" value="1"/>
</dbReference>
<feature type="domain" description="YdgH/BhsA/McbA-like" evidence="3">
    <location>
        <begin position="41"/>
        <end position="94"/>
    </location>
</feature>
<comment type="caution">
    <text evidence="4">The sequence shown here is derived from an EMBL/GenBank/DDBJ whole genome shotgun (WGS) entry which is preliminary data.</text>
</comment>
<dbReference type="InterPro" id="IPR010854">
    <property type="entry name" value="YdgH/BhsA/McbA-like_dom"/>
</dbReference>
<dbReference type="InterPro" id="IPR036275">
    <property type="entry name" value="YdgH-like_sf"/>
</dbReference>
<evidence type="ECO:0000256" key="1">
    <source>
        <dbReference type="ARBA" id="ARBA00022729"/>
    </source>
</evidence>
<evidence type="ECO:0000313" key="5">
    <source>
        <dbReference type="Proteomes" id="UP000028605"/>
    </source>
</evidence>
<dbReference type="PANTHER" id="PTHR34156">
    <property type="entry name" value="OUTER MEMBRANE PROTEIN-RELATED-RELATED"/>
    <property type="match status" value="1"/>
</dbReference>
<dbReference type="Proteomes" id="UP000028605">
    <property type="component" value="Unassembled WGS sequence"/>
</dbReference>
<evidence type="ECO:0000259" key="3">
    <source>
        <dbReference type="Pfam" id="PF07338"/>
    </source>
</evidence>
<feature type="signal peptide" evidence="2">
    <location>
        <begin position="1"/>
        <end position="29"/>
    </location>
</feature>
<proteinExistence type="predicted"/>
<evidence type="ECO:0000313" key="4">
    <source>
        <dbReference type="EMBL" id="KFC88609.1"/>
    </source>
</evidence>
<protein>
    <submittedName>
        <fullName evidence="4">Exported protein</fullName>
    </submittedName>
</protein>
<dbReference type="Pfam" id="PF07338">
    <property type="entry name" value="YdgH_BhsA-like"/>
    <property type="match status" value="1"/>
</dbReference>
<dbReference type="InterPro" id="IPR051096">
    <property type="entry name" value="BhsA/McbA_stress_biofilm_assoc"/>
</dbReference>
<name>A0ABD3ZIW8_HAFAL</name>
<reference evidence="5" key="1">
    <citation type="submission" date="2014-05" db="EMBL/GenBank/DDBJ databases">
        <title>ATOL: Assembling a taxonomically balanced genome-scale reconstruction of the evolutionary history of the Enterobacteriaceae.</title>
        <authorList>
            <person name="Plunkett G. III"/>
            <person name="Neeno-Eckwall E.C."/>
            <person name="Glasner J.D."/>
            <person name="Perna N.T."/>
        </authorList>
    </citation>
    <scope>NUCLEOTIDE SEQUENCE [LARGE SCALE GENOMIC DNA]</scope>
    <source>
        <strain evidence="5">ATCC 13337</strain>
    </source>
</reference>
<gene>
    <name evidence="4" type="ORF">GHAL_1249</name>
</gene>
<dbReference type="InterPro" id="IPR047775">
    <property type="entry name" value="Stress_YhcN-like"/>
</dbReference>
<feature type="chain" id="PRO_5044746087" evidence="2">
    <location>
        <begin position="30"/>
        <end position="94"/>
    </location>
</feature>
<organism evidence="4 5">
    <name type="scientific">Hafnia alvei ATCC 13337</name>
    <dbReference type="NCBI Taxonomy" id="910996"/>
    <lineage>
        <taxon>Bacteria</taxon>
        <taxon>Pseudomonadati</taxon>
        <taxon>Pseudomonadota</taxon>
        <taxon>Gammaproteobacteria</taxon>
        <taxon>Enterobacterales</taxon>
        <taxon>Hafniaceae</taxon>
        <taxon>Hafnia</taxon>
    </lineage>
</organism>
<accession>A0ABD3ZIW8</accession>